<organism evidence="2 3">
    <name type="scientific">Ectothiorhodospira mobilis</name>
    <dbReference type="NCBI Taxonomy" id="195064"/>
    <lineage>
        <taxon>Bacteria</taxon>
        <taxon>Pseudomonadati</taxon>
        <taxon>Pseudomonadota</taxon>
        <taxon>Gammaproteobacteria</taxon>
        <taxon>Chromatiales</taxon>
        <taxon>Ectothiorhodospiraceae</taxon>
        <taxon>Ectothiorhodospira</taxon>
    </lineage>
</organism>
<dbReference type="OrthoDB" id="7057085at2"/>
<evidence type="ECO:0000313" key="2">
    <source>
        <dbReference type="EMBL" id="SFM43465.1"/>
    </source>
</evidence>
<dbReference type="Proteomes" id="UP000199556">
    <property type="component" value="Unassembled WGS sequence"/>
</dbReference>
<accession>A0A1I4QUL5</accession>
<gene>
    <name evidence="2" type="ORF">SAMN05421721_105147</name>
</gene>
<keyword evidence="3" id="KW-1185">Reference proteome</keyword>
<protein>
    <submittedName>
        <fullName evidence="2">Uncharacterized protein</fullName>
    </submittedName>
</protein>
<keyword evidence="1" id="KW-1133">Transmembrane helix</keyword>
<dbReference type="EMBL" id="FOUO01000005">
    <property type="protein sequence ID" value="SFM43465.1"/>
    <property type="molecule type" value="Genomic_DNA"/>
</dbReference>
<proteinExistence type="predicted"/>
<sequence length="221" mass="24351">MILRNIIVFLALAIPFFGLSYWLTAPPSSPVHENLPWEVEVLPGGGSRVFGVTLGETPLKNLSDRLRARPRLEWVGSPEGGRRLEAIFEGVTLGPFLVDLVARLDAPETSSWAAGNGVPSGGDRRLPLPQGEVDAAMALPVAELIYAPRARYSEDTVGRRFGDPESRLPARDGRYFLYPEQGLALYLAREGRDVLHYVPPRAFGALEQRLRDGDDPERVLP</sequence>
<dbReference type="RefSeq" id="WP_090484390.1">
    <property type="nucleotide sequence ID" value="NZ_FOUO01000005.1"/>
</dbReference>
<name>A0A1I4QUL5_ECTMO</name>
<keyword evidence="1" id="KW-0472">Membrane</keyword>
<feature type="transmembrane region" description="Helical" evidence="1">
    <location>
        <begin position="7"/>
        <end position="24"/>
    </location>
</feature>
<evidence type="ECO:0000256" key="1">
    <source>
        <dbReference type="SAM" id="Phobius"/>
    </source>
</evidence>
<dbReference type="AlphaFoldDB" id="A0A1I4QUL5"/>
<dbReference type="STRING" id="195064.SAMN05421721_105147"/>
<reference evidence="2 3" key="1">
    <citation type="submission" date="2016-10" db="EMBL/GenBank/DDBJ databases">
        <authorList>
            <person name="de Groot N.N."/>
        </authorList>
    </citation>
    <scope>NUCLEOTIDE SEQUENCE [LARGE SCALE GENOMIC DNA]</scope>
    <source>
        <strain evidence="2 3">DSM 4180</strain>
    </source>
</reference>
<keyword evidence="1" id="KW-0812">Transmembrane</keyword>
<evidence type="ECO:0000313" key="3">
    <source>
        <dbReference type="Proteomes" id="UP000199556"/>
    </source>
</evidence>